<dbReference type="GO" id="GO:0000139">
    <property type="term" value="C:Golgi membrane"/>
    <property type="evidence" value="ECO:0007669"/>
    <property type="project" value="UniProtKB-SubCell"/>
</dbReference>
<dbReference type="InterPro" id="IPR010714">
    <property type="entry name" value="Coatomer_asu_C"/>
</dbReference>
<dbReference type="InterPro" id="IPR047312">
    <property type="entry name" value="Coatomer_alpha_WD-assoc_reg"/>
</dbReference>
<dbReference type="GO" id="GO:0006888">
    <property type="term" value="P:endoplasmic reticulum to Golgi vesicle-mediated transport"/>
    <property type="evidence" value="ECO:0007669"/>
    <property type="project" value="TreeGrafter"/>
</dbReference>
<dbReference type="InterPro" id="IPR050844">
    <property type="entry name" value="Coatomer_complex_subunit"/>
</dbReference>
<dbReference type="Gene3D" id="1.25.40.470">
    <property type="match status" value="1"/>
</dbReference>
<accession>A0A0C9ZKN2</accession>
<evidence type="ECO:0000256" key="11">
    <source>
        <dbReference type="PROSITE-ProRule" id="PRU00221"/>
    </source>
</evidence>
<dbReference type="GO" id="GO:0030126">
    <property type="term" value="C:COPI vesicle coat"/>
    <property type="evidence" value="ECO:0007669"/>
    <property type="project" value="InterPro"/>
</dbReference>
<dbReference type="SUPFAM" id="SSF50978">
    <property type="entry name" value="WD40 repeat-like"/>
    <property type="match status" value="1"/>
</dbReference>
<feature type="repeat" description="WD" evidence="11">
    <location>
        <begin position="50"/>
        <end position="84"/>
    </location>
</feature>
<feature type="repeat" description="WD" evidence="11">
    <location>
        <begin position="94"/>
        <end position="135"/>
    </location>
</feature>
<dbReference type="InterPro" id="IPR011048">
    <property type="entry name" value="Haem_d1_sf"/>
</dbReference>
<dbReference type="STRING" id="765257.A0A0C9ZKN2"/>
<dbReference type="InterPro" id="IPR036322">
    <property type="entry name" value="WD40_repeat_dom_sf"/>
</dbReference>
<evidence type="ECO:0000313" key="16">
    <source>
        <dbReference type="Proteomes" id="UP000054018"/>
    </source>
</evidence>
<evidence type="ECO:0000256" key="2">
    <source>
        <dbReference type="ARBA" id="ARBA00004496"/>
    </source>
</evidence>
<evidence type="ECO:0000259" key="12">
    <source>
        <dbReference type="Pfam" id="PF04053"/>
    </source>
</evidence>
<proteinExistence type="predicted"/>
<feature type="domain" description="COPA/B TPR" evidence="14">
    <location>
        <begin position="608"/>
        <end position="763"/>
    </location>
</feature>
<dbReference type="FunFam" id="1.25.40.470:FF:000002">
    <property type="entry name" value="Coatomer subunit alpha"/>
    <property type="match status" value="1"/>
</dbReference>
<keyword evidence="3" id="KW-0813">Transport</keyword>
<dbReference type="PROSITE" id="PS00678">
    <property type="entry name" value="WD_REPEATS_1"/>
    <property type="match status" value="3"/>
</dbReference>
<keyword evidence="10" id="KW-0472">Membrane</keyword>
<dbReference type="Proteomes" id="UP000054018">
    <property type="component" value="Unassembled WGS sequence"/>
</dbReference>
<dbReference type="PROSITE" id="PS50294">
    <property type="entry name" value="WD_REPEATS_REGION"/>
    <property type="match status" value="5"/>
</dbReference>
<evidence type="ECO:0000256" key="4">
    <source>
        <dbReference type="ARBA" id="ARBA00022490"/>
    </source>
</evidence>
<evidence type="ECO:0000313" key="15">
    <source>
        <dbReference type="EMBL" id="KIK20468.1"/>
    </source>
</evidence>
<evidence type="ECO:0000256" key="3">
    <source>
        <dbReference type="ARBA" id="ARBA00022448"/>
    </source>
</evidence>
<evidence type="ECO:0000256" key="1">
    <source>
        <dbReference type="ARBA" id="ARBA00004255"/>
    </source>
</evidence>
<dbReference type="InterPro" id="IPR001680">
    <property type="entry name" value="WD40_rpt"/>
</dbReference>
<dbReference type="SUPFAM" id="SSF51004">
    <property type="entry name" value="C-terminal (heme d1) domain of cytochrome cd1-nitrite reductase"/>
    <property type="match status" value="1"/>
</dbReference>
<evidence type="ECO:0000256" key="9">
    <source>
        <dbReference type="ARBA" id="ARBA00023034"/>
    </source>
</evidence>
<dbReference type="CDD" id="cd22948">
    <property type="entry name" value="Coatomer_WDAD_alpha"/>
    <property type="match status" value="1"/>
</dbReference>
<dbReference type="AlphaFoldDB" id="A0A0C9ZKN2"/>
<dbReference type="Gene3D" id="2.130.10.10">
    <property type="entry name" value="YVTN repeat-like/Quinoprotein amine dehydrogenase"/>
    <property type="match status" value="1"/>
</dbReference>
<dbReference type="PROSITE" id="PS50082">
    <property type="entry name" value="WD_REPEATS_2"/>
    <property type="match status" value="6"/>
</dbReference>
<name>A0A0C9ZKN2_9AGAM</name>
<evidence type="ECO:0000256" key="7">
    <source>
        <dbReference type="ARBA" id="ARBA00022892"/>
    </source>
</evidence>
<dbReference type="HOGENOM" id="CLU_007565_0_0_1"/>
<reference evidence="15 16" key="1">
    <citation type="submission" date="2014-04" db="EMBL/GenBank/DDBJ databases">
        <authorList>
            <consortium name="DOE Joint Genome Institute"/>
            <person name="Kuo A."/>
            <person name="Kohler A."/>
            <person name="Costa M.D."/>
            <person name="Nagy L.G."/>
            <person name="Floudas D."/>
            <person name="Copeland A."/>
            <person name="Barry K.W."/>
            <person name="Cichocki N."/>
            <person name="Veneault-Fourrey C."/>
            <person name="LaButti K."/>
            <person name="Lindquist E.A."/>
            <person name="Lipzen A."/>
            <person name="Lundell T."/>
            <person name="Morin E."/>
            <person name="Murat C."/>
            <person name="Sun H."/>
            <person name="Tunlid A."/>
            <person name="Henrissat B."/>
            <person name="Grigoriev I.V."/>
            <person name="Hibbett D.S."/>
            <person name="Martin F."/>
            <person name="Nordberg H.P."/>
            <person name="Cantor M.N."/>
            <person name="Hua S.X."/>
        </authorList>
    </citation>
    <scope>NUCLEOTIDE SEQUENCE [LARGE SCALE GENOMIC DNA]</scope>
    <source>
        <strain evidence="15 16">441</strain>
    </source>
</reference>
<gene>
    <name evidence="15" type="ORF">PISMIDRAFT_682285</name>
</gene>
<dbReference type="GO" id="GO:0006890">
    <property type="term" value="P:retrograde vesicle-mediated transport, Golgi to endoplasmic reticulum"/>
    <property type="evidence" value="ECO:0007669"/>
    <property type="project" value="TreeGrafter"/>
</dbReference>
<dbReference type="InterPro" id="IPR020472">
    <property type="entry name" value="WD40_PAC1"/>
</dbReference>
<evidence type="ECO:0000256" key="10">
    <source>
        <dbReference type="ARBA" id="ARBA00023136"/>
    </source>
</evidence>
<dbReference type="InterPro" id="IPR019775">
    <property type="entry name" value="WD40_repeat_CS"/>
</dbReference>
<protein>
    <recommendedName>
        <fullName evidence="17">Coatomer subunit alpha</fullName>
    </recommendedName>
</protein>
<reference evidence="16" key="2">
    <citation type="submission" date="2015-01" db="EMBL/GenBank/DDBJ databases">
        <title>Evolutionary Origins and Diversification of the Mycorrhizal Mutualists.</title>
        <authorList>
            <consortium name="DOE Joint Genome Institute"/>
            <consortium name="Mycorrhizal Genomics Consortium"/>
            <person name="Kohler A."/>
            <person name="Kuo A."/>
            <person name="Nagy L.G."/>
            <person name="Floudas D."/>
            <person name="Copeland A."/>
            <person name="Barry K.W."/>
            <person name="Cichocki N."/>
            <person name="Veneault-Fourrey C."/>
            <person name="LaButti K."/>
            <person name="Lindquist E.A."/>
            <person name="Lipzen A."/>
            <person name="Lundell T."/>
            <person name="Morin E."/>
            <person name="Murat C."/>
            <person name="Riley R."/>
            <person name="Ohm R."/>
            <person name="Sun H."/>
            <person name="Tunlid A."/>
            <person name="Henrissat B."/>
            <person name="Grigoriev I.V."/>
            <person name="Hibbett D.S."/>
            <person name="Martin F."/>
        </authorList>
    </citation>
    <scope>NUCLEOTIDE SEQUENCE [LARGE SCALE GENOMIC DNA]</scope>
    <source>
        <strain evidence="16">441</strain>
    </source>
</reference>
<feature type="repeat" description="WD" evidence="11">
    <location>
        <begin position="136"/>
        <end position="170"/>
    </location>
</feature>
<keyword evidence="7" id="KW-0931">ER-Golgi transport</keyword>
<dbReference type="InterPro" id="IPR006692">
    <property type="entry name" value="Beta-prop_COPA/B_2nd"/>
</dbReference>
<sequence>MSVMLTKFESKSNRVKGLAFHPTQPLLAAALHNGSVQLWNYRMGVLVDRFEEHEGPVRGVAIHPTRALLVTGGDDYKIRVWDLRPQNRRCLFTLHGHLDYVRTVQFHHEMPWILSASDDQTIRIWNSTSRNCIAILTGHSHYVMSAQFHPKEDLIVSTSMDQTVRVWDISGLRKNTPGSGPNNFETFDTFSTVKYVLEGHDRGVNFASFHPSLPLIVSAADDRTIKIWRMSETKAWEVDSCRGHFNNVSNALFHPKHELIVSCGEDKTVRVWDLAKRTAIQTFRREHDRFWVLAAHPTLNLFAAGHDSGLIVFKLERERPAFSVYADTLFYVRDKYVRSYDFNTGSDIGLLSVRKFGSPYVPPRTLSYNPAERAVVVTISSDNGLYELATLPAQTNGEVKDSSVDGKRGTAHSAIFVARNRFAVLQKTNQLIEVRDLSNSVVKTIKPPVQTNEIFYGGTACLILSSTSSVILYDLQQEKVIAELNSPPVKYVTWSSDGQLVALMSKHTVTIANKNFSENSLIHETIRIKSGAWDDSGVFIYSTLNHIKYCLPQGDQGVICTLDNPVYLTRIKGKTAYCLDRSARPRTITFEPTEYRFKLALLRNNHEEILHLIRTSSLIGQSIIAYLQQKGFPEIALHFVQDKNTRFDLAIECGNLDVALETAKTIDRSECWDRLAQQALKQGNHKIVEKAFQQTKNFDRLSFLYMAVGSTEKLSKMQKIADARGDPMSRFHNALYAGDVHNRIAVLRDVGLYSLAYLTAKTNGLEDQAAEILEAAGLTEADVDDVPSFGQSTLKPPPIVTSTQNLNWPLLSGAESFWDRALANGHLDVDGEIPHVDTSGGALSSALDDWAKEEESHDAIDPEEGGWELDADAAETEEQEDEFEDAVDDEDSLGAGAAPGVSETELWVRNSPFAADHVAAGSFESAMQLLNRHFGIINFAPLKPLFLSTYRSSHVYLRLLDLNPDPKIVAQARQRIAAGDRNPRDAVEILYDEFTEFEICAATFTPIYKKSPLVRCPYTDAAYLPELKGKLDPLIELTEIGATATGLPAPR</sequence>
<dbReference type="PANTHER" id="PTHR19876">
    <property type="entry name" value="COATOMER"/>
    <property type="match status" value="1"/>
</dbReference>
<feature type="domain" description="Coatomer alpha subunit C-terminal" evidence="13">
    <location>
        <begin position="958"/>
        <end position="1047"/>
    </location>
</feature>
<dbReference type="Pfam" id="PF04053">
    <property type="entry name" value="B-prop_COPA_B_2nd"/>
    <property type="match status" value="1"/>
</dbReference>
<dbReference type="InterPro" id="IPR015943">
    <property type="entry name" value="WD40/YVTN_repeat-like_dom_sf"/>
</dbReference>
<keyword evidence="5 11" id="KW-0853">WD repeat</keyword>
<evidence type="ECO:0000259" key="13">
    <source>
        <dbReference type="Pfam" id="PF06957"/>
    </source>
</evidence>
<dbReference type="GO" id="GO:0006891">
    <property type="term" value="P:intra-Golgi vesicle-mediated transport"/>
    <property type="evidence" value="ECO:0007669"/>
    <property type="project" value="TreeGrafter"/>
</dbReference>
<feature type="domain" description="COPA/B second beta-propeller" evidence="12">
    <location>
        <begin position="335"/>
        <end position="580"/>
    </location>
</feature>
<dbReference type="CDD" id="cd00200">
    <property type="entry name" value="WD40"/>
    <property type="match status" value="1"/>
</dbReference>
<dbReference type="Pfam" id="PF23953">
    <property type="entry name" value="TPR_COPA_B"/>
    <property type="match status" value="1"/>
</dbReference>
<dbReference type="InterPro" id="IPR056176">
    <property type="entry name" value="TPR_COPA_B"/>
</dbReference>
<comment type="subcellular location">
    <subcellularLocation>
        <location evidence="2">Cytoplasm</location>
    </subcellularLocation>
    <subcellularLocation>
        <location evidence="1">Golgi apparatus membrane</location>
        <topology evidence="1">Peripheral membrane protein</topology>
        <orientation evidence="1">Cytoplasmic side</orientation>
    </subcellularLocation>
</comment>
<dbReference type="GO" id="GO:0006886">
    <property type="term" value="P:intracellular protein transport"/>
    <property type="evidence" value="ECO:0007669"/>
    <property type="project" value="InterPro"/>
</dbReference>
<feature type="repeat" description="WD" evidence="11">
    <location>
        <begin position="197"/>
        <end position="238"/>
    </location>
</feature>
<dbReference type="Pfam" id="PF00400">
    <property type="entry name" value="WD40"/>
    <property type="match status" value="6"/>
</dbReference>
<evidence type="ECO:0000256" key="6">
    <source>
        <dbReference type="ARBA" id="ARBA00022737"/>
    </source>
</evidence>
<evidence type="ECO:0000259" key="14">
    <source>
        <dbReference type="Pfam" id="PF23953"/>
    </source>
</evidence>
<evidence type="ECO:0000256" key="5">
    <source>
        <dbReference type="ARBA" id="ARBA00022574"/>
    </source>
</evidence>
<evidence type="ECO:0008006" key="17">
    <source>
        <dbReference type="Google" id="ProtNLM"/>
    </source>
</evidence>
<dbReference type="Pfam" id="PF06957">
    <property type="entry name" value="COPI_C"/>
    <property type="match status" value="2"/>
</dbReference>
<keyword evidence="9" id="KW-0333">Golgi apparatus</keyword>
<dbReference type="GO" id="GO:0005198">
    <property type="term" value="F:structural molecule activity"/>
    <property type="evidence" value="ECO:0007669"/>
    <property type="project" value="InterPro"/>
</dbReference>
<keyword evidence="4" id="KW-0963">Cytoplasm</keyword>
<organism evidence="15 16">
    <name type="scientific">Pisolithus microcarpus 441</name>
    <dbReference type="NCBI Taxonomy" id="765257"/>
    <lineage>
        <taxon>Eukaryota</taxon>
        <taxon>Fungi</taxon>
        <taxon>Dikarya</taxon>
        <taxon>Basidiomycota</taxon>
        <taxon>Agaricomycotina</taxon>
        <taxon>Agaricomycetes</taxon>
        <taxon>Agaricomycetidae</taxon>
        <taxon>Boletales</taxon>
        <taxon>Sclerodermatineae</taxon>
        <taxon>Pisolithaceae</taxon>
        <taxon>Pisolithus</taxon>
    </lineage>
</organism>
<dbReference type="SMART" id="SM00320">
    <property type="entry name" value="WD40"/>
    <property type="match status" value="7"/>
</dbReference>
<keyword evidence="16" id="KW-1185">Reference proteome</keyword>
<feature type="repeat" description="WD" evidence="11">
    <location>
        <begin position="8"/>
        <end position="49"/>
    </location>
</feature>
<dbReference type="PRINTS" id="PR00320">
    <property type="entry name" value="GPROTEINBRPT"/>
</dbReference>
<keyword evidence="6" id="KW-0677">Repeat</keyword>
<dbReference type="FunFam" id="2.130.10.10:FF:000010">
    <property type="entry name" value="Coatomer subunit alpha"/>
    <property type="match status" value="1"/>
</dbReference>
<evidence type="ECO:0000256" key="8">
    <source>
        <dbReference type="ARBA" id="ARBA00022927"/>
    </source>
</evidence>
<dbReference type="OrthoDB" id="10261470at2759"/>
<feature type="repeat" description="WD" evidence="11">
    <location>
        <begin position="241"/>
        <end position="282"/>
    </location>
</feature>
<dbReference type="EMBL" id="KN833764">
    <property type="protein sequence ID" value="KIK20468.1"/>
    <property type="molecule type" value="Genomic_DNA"/>
</dbReference>
<keyword evidence="8" id="KW-0653">Protein transport</keyword>
<feature type="domain" description="Coatomer alpha subunit C-terminal" evidence="13">
    <location>
        <begin position="852"/>
        <end position="957"/>
    </location>
</feature>
<dbReference type="PANTHER" id="PTHR19876:SF1">
    <property type="entry name" value="COATOMER SUBUNIT ALPHA"/>
    <property type="match status" value="1"/>
</dbReference>